<evidence type="ECO:0000313" key="2">
    <source>
        <dbReference type="EMBL" id="NLS09293.1"/>
    </source>
</evidence>
<dbReference type="Gene3D" id="3.30.1330.30">
    <property type="match status" value="1"/>
</dbReference>
<accession>A0A7X8YD48</accession>
<protein>
    <recommendedName>
        <fullName evidence="4">Peptide chain release factor 1</fullName>
    </recommendedName>
</protein>
<proteinExistence type="predicted"/>
<evidence type="ECO:0008006" key="4">
    <source>
        <dbReference type="Google" id="ProtNLM"/>
    </source>
</evidence>
<gene>
    <name evidence="2" type="ORF">HGQ17_04585</name>
</gene>
<dbReference type="InterPro" id="IPR040701">
    <property type="entry name" value="Bact_RF_family2"/>
</dbReference>
<evidence type="ECO:0000256" key="1">
    <source>
        <dbReference type="SAM" id="MobiDB-lite"/>
    </source>
</evidence>
<dbReference type="Pfam" id="PF18844">
    <property type="entry name" value="baeRF_family2"/>
    <property type="match status" value="1"/>
</dbReference>
<dbReference type="InterPro" id="IPR029064">
    <property type="entry name" value="Ribosomal_eL30-like_sf"/>
</dbReference>
<reference evidence="2 3" key="1">
    <citation type="submission" date="2020-04" db="EMBL/GenBank/DDBJ databases">
        <title>Nesterenkonia sp. nov., isolated from marine sediment.</title>
        <authorList>
            <person name="Zhang G."/>
        </authorList>
    </citation>
    <scope>NUCLEOTIDE SEQUENCE [LARGE SCALE GENOMIC DNA]</scope>
    <source>
        <strain evidence="2 3">MY13</strain>
    </source>
</reference>
<dbReference type="Proteomes" id="UP000523139">
    <property type="component" value="Unassembled WGS sequence"/>
</dbReference>
<feature type="region of interest" description="Disordered" evidence="1">
    <location>
        <begin position="148"/>
        <end position="175"/>
    </location>
</feature>
<keyword evidence="3" id="KW-1185">Reference proteome</keyword>
<dbReference type="RefSeq" id="WP_168886800.1">
    <property type="nucleotide sequence ID" value="NZ_JABAHY010000003.1"/>
</dbReference>
<sequence length="359" mass="38698">MQLNTLRKIYEAQAPFATVYLQAQSASANAEQEVRLRWDALRKQLAEAGAHDRTLAALDDAVLGEDPGAVQTEGRVLVANRTGLLLAEDFDATRDGGDHAVLGEPPALGDYIRQRARSVKALVVLVDKERATVRRDVFTSTAVLDAGAESSVEGSATETVNKPREGAEHHRRMQQRADEAAWLNIRDISEHVRKTAQRWRPDAVLVAGEVQGRKLLLDELPTELSEIAHEVETGGGIPNDSGDEGAHEALAQALQDTVREITITRTKELTERFGDARANGLAVEGAEDIRRAAQLGAIETLLLRYDSEAAEEDQLLQAAARVDAAVALVGASVTDNAAAILRYEAPVDQMGADPASQLA</sequence>
<dbReference type="EMBL" id="JABAHY010000003">
    <property type="protein sequence ID" value="NLS09293.1"/>
    <property type="molecule type" value="Genomic_DNA"/>
</dbReference>
<comment type="caution">
    <text evidence="2">The sequence shown here is derived from an EMBL/GenBank/DDBJ whole genome shotgun (WGS) entry which is preliminary data.</text>
</comment>
<dbReference type="AlphaFoldDB" id="A0A7X8YD48"/>
<organism evidence="2 3">
    <name type="scientific">Nesterenkonia sedimenti</name>
    <dbReference type="NCBI Taxonomy" id="1463632"/>
    <lineage>
        <taxon>Bacteria</taxon>
        <taxon>Bacillati</taxon>
        <taxon>Actinomycetota</taxon>
        <taxon>Actinomycetes</taxon>
        <taxon>Micrococcales</taxon>
        <taxon>Micrococcaceae</taxon>
        <taxon>Nesterenkonia</taxon>
    </lineage>
</organism>
<name>A0A7X8YD48_9MICC</name>
<evidence type="ECO:0000313" key="3">
    <source>
        <dbReference type="Proteomes" id="UP000523139"/>
    </source>
</evidence>